<evidence type="ECO:0000313" key="1">
    <source>
        <dbReference type="EMBL" id="CAH1389384.1"/>
    </source>
</evidence>
<keyword evidence="2" id="KW-1185">Reference proteome</keyword>
<evidence type="ECO:0000313" key="2">
    <source>
        <dbReference type="Proteomes" id="UP001152798"/>
    </source>
</evidence>
<dbReference type="EMBL" id="OV725077">
    <property type="protein sequence ID" value="CAH1389384.1"/>
    <property type="molecule type" value="Genomic_DNA"/>
</dbReference>
<gene>
    <name evidence="1" type="ORF">NEZAVI_LOCUS801</name>
</gene>
<sequence length="117" mass="13192">MLQIGSFGAKRLRRPRTTSWIVRIHAANKSHEITNFLRNPLKSEPRTLKTGMVINVIAAIRGSWLRSVCRQEALVMGGRGFISSGHWRWLIGVGGLNEDIIGHKRTLFPFHAPPNLD</sequence>
<accession>A0A9P0GVG9</accession>
<dbReference type="AlphaFoldDB" id="A0A9P0GVG9"/>
<name>A0A9P0GVG9_NEZVI</name>
<reference evidence="1" key="1">
    <citation type="submission" date="2022-01" db="EMBL/GenBank/DDBJ databases">
        <authorList>
            <person name="King R."/>
        </authorList>
    </citation>
    <scope>NUCLEOTIDE SEQUENCE</scope>
</reference>
<organism evidence="1 2">
    <name type="scientific">Nezara viridula</name>
    <name type="common">Southern green stink bug</name>
    <name type="synonym">Cimex viridulus</name>
    <dbReference type="NCBI Taxonomy" id="85310"/>
    <lineage>
        <taxon>Eukaryota</taxon>
        <taxon>Metazoa</taxon>
        <taxon>Ecdysozoa</taxon>
        <taxon>Arthropoda</taxon>
        <taxon>Hexapoda</taxon>
        <taxon>Insecta</taxon>
        <taxon>Pterygota</taxon>
        <taxon>Neoptera</taxon>
        <taxon>Paraneoptera</taxon>
        <taxon>Hemiptera</taxon>
        <taxon>Heteroptera</taxon>
        <taxon>Panheteroptera</taxon>
        <taxon>Pentatomomorpha</taxon>
        <taxon>Pentatomoidea</taxon>
        <taxon>Pentatomidae</taxon>
        <taxon>Pentatominae</taxon>
        <taxon>Nezara</taxon>
    </lineage>
</organism>
<proteinExistence type="predicted"/>
<dbReference type="Proteomes" id="UP001152798">
    <property type="component" value="Chromosome 1"/>
</dbReference>
<protein>
    <submittedName>
        <fullName evidence="1">Uncharacterized protein</fullName>
    </submittedName>
</protein>